<gene>
    <name evidence="2" type="ORF">QJ522_22290</name>
</gene>
<proteinExistence type="predicted"/>
<evidence type="ECO:0000313" key="2">
    <source>
        <dbReference type="EMBL" id="MDI6451808.1"/>
    </source>
</evidence>
<feature type="coiled-coil region" evidence="1">
    <location>
        <begin position="40"/>
        <end position="67"/>
    </location>
</feature>
<name>A0AAW6U1D8_9BACT</name>
<reference evidence="2" key="1">
    <citation type="submission" date="2023-05" db="EMBL/GenBank/DDBJ databases">
        <title>Anaerotaeda fermentans gen. nov., sp. nov., a novel anaerobic planctomycete of the new family within the order Sedimentisphaerales isolated from Taman Peninsula, Russia.</title>
        <authorList>
            <person name="Khomyakova M.A."/>
            <person name="Merkel A.Y."/>
            <person name="Slobodkin A.I."/>
        </authorList>
    </citation>
    <scope>NUCLEOTIDE SEQUENCE</scope>
    <source>
        <strain evidence="2">M17dextr</strain>
    </source>
</reference>
<sequence length="735" mass="84506">MTAHAVIHRHRIQGCLGIAPRYRRFALLLLFLAGALRATAEERSRQIIEIEERIASLQRDLSALDREHFQQTQAIETNRKNLADEEDLATVGSNWQAAADHYLKQIREREQAYDDVRARSYQIPPEDQSWLDHFYLGFIKAPQRRIPRAISGLYDRINARFDWMTYRRSLESEMRAGVKLPNEPYPRRFEGYDDFVRQAQAEVLKSETARSNCVTYRENVARAEQRQSEIDDEQQQLRTQIRQLQHQIAALHNQPDEPAGADIASDLATAKPTRVSIAVDPSTIEATPPHGPSGLQTRTYRFFLLAKAEGQDPVGLRLKSAGTEPLLPHVTNRSAYTHWPERSYSMRPGDVVRLEAYERDLLESAEAIRQGVSPESVPLRAGSAKHLGPFFLTTSETEAFWGVFAAEIEVQDSEGRTLETLAVRWEPFSKPQVAPPFRLRMLNYDPHKSEALFGSHATPPGGFDLQMHVGIEVTGLELGLRRILLDVPGRGRFSMYTLVEPYRETRFFGWIPVPLGTWDLIVRIGQREHMQYAWTFAMQTHNDNAQKDHKTIPEETERLPALKQALANARSESEHYRATENLIRACERLAKAFASNDRLDIAARTFREACQLARNRYKASQPTDWFWLSNLQAHLVGIACHVNDPDVLESVGRERLESLVQRIHDHRHKTGYALRNIAEHCFKMAERMTMRERHDLAGKWFQEGVNYYRQAGEDIHRQAWWECPNYAAKNGIPRK</sequence>
<keyword evidence="1" id="KW-0175">Coiled coil</keyword>
<keyword evidence="3" id="KW-1185">Reference proteome</keyword>
<protein>
    <submittedName>
        <fullName evidence="2">Uncharacterized protein</fullName>
    </submittedName>
</protein>
<comment type="caution">
    <text evidence="2">The sequence shown here is derived from an EMBL/GenBank/DDBJ whole genome shotgun (WGS) entry which is preliminary data.</text>
</comment>
<evidence type="ECO:0000256" key="1">
    <source>
        <dbReference type="SAM" id="Coils"/>
    </source>
</evidence>
<feature type="coiled-coil region" evidence="1">
    <location>
        <begin position="206"/>
        <end position="254"/>
    </location>
</feature>
<dbReference type="RefSeq" id="WP_349247215.1">
    <property type="nucleotide sequence ID" value="NZ_JASCXX010000058.1"/>
</dbReference>
<dbReference type="Proteomes" id="UP001431776">
    <property type="component" value="Unassembled WGS sequence"/>
</dbReference>
<organism evidence="2 3">
    <name type="scientific">Anaerobaca lacustris</name>
    <dbReference type="NCBI Taxonomy" id="3044600"/>
    <lineage>
        <taxon>Bacteria</taxon>
        <taxon>Pseudomonadati</taxon>
        <taxon>Planctomycetota</taxon>
        <taxon>Phycisphaerae</taxon>
        <taxon>Sedimentisphaerales</taxon>
        <taxon>Anaerobacaceae</taxon>
        <taxon>Anaerobaca</taxon>
    </lineage>
</organism>
<evidence type="ECO:0000313" key="3">
    <source>
        <dbReference type="Proteomes" id="UP001431776"/>
    </source>
</evidence>
<accession>A0AAW6U1D8</accession>
<dbReference type="AlphaFoldDB" id="A0AAW6U1D8"/>
<dbReference type="EMBL" id="JASCXX010000058">
    <property type="protein sequence ID" value="MDI6451808.1"/>
    <property type="molecule type" value="Genomic_DNA"/>
</dbReference>